<evidence type="ECO:0000313" key="1">
    <source>
        <dbReference type="EMBL" id="SQJ00953.1"/>
    </source>
</evidence>
<dbReference type="EMBL" id="LS483487">
    <property type="protein sequence ID" value="SQJ00953.1"/>
    <property type="molecule type" value="Genomic_DNA"/>
</dbReference>
<dbReference type="Proteomes" id="UP000249008">
    <property type="component" value="Chromosome 1"/>
</dbReference>
<dbReference type="RefSeq" id="WP_005976795.1">
    <property type="nucleotide sequence ID" value="NZ_CABKNW010000001.1"/>
</dbReference>
<accession>A0AAX2J8N4</accession>
<protein>
    <submittedName>
        <fullName evidence="1">Uncharacterized protein</fullName>
    </submittedName>
</protein>
<dbReference type="KEGG" id="ful:C4N20_12295"/>
<sequence length="86" mass="10080">MKKRIENIAGYQSSDFILSYNTKKQKFKFTYLYIFEIKGKKVTIMSGETLKSSYFAPYEMVYEGQKYVNLTLKEVKALLNIVREAA</sequence>
<dbReference type="GeneID" id="78455597"/>
<dbReference type="AlphaFoldDB" id="A0AAX2J8N4"/>
<name>A0AAX2J8N4_9FUSO</name>
<reference evidence="1 2" key="1">
    <citation type="submission" date="2018-06" db="EMBL/GenBank/DDBJ databases">
        <authorList>
            <consortium name="Pathogen Informatics"/>
            <person name="Doyle S."/>
        </authorList>
    </citation>
    <scope>NUCLEOTIDE SEQUENCE [LARGE SCALE GENOMIC DNA]</scope>
    <source>
        <strain evidence="1 2">NCTC12112</strain>
    </source>
</reference>
<organism evidence="1 2">
    <name type="scientific">Fusobacterium ulcerans</name>
    <dbReference type="NCBI Taxonomy" id="861"/>
    <lineage>
        <taxon>Bacteria</taxon>
        <taxon>Fusobacteriati</taxon>
        <taxon>Fusobacteriota</taxon>
        <taxon>Fusobacteriia</taxon>
        <taxon>Fusobacteriales</taxon>
        <taxon>Fusobacteriaceae</taxon>
        <taxon>Fusobacterium</taxon>
    </lineage>
</organism>
<gene>
    <name evidence="1" type="ORF">NCTC12112_01022</name>
</gene>
<proteinExistence type="predicted"/>
<evidence type="ECO:0000313" key="2">
    <source>
        <dbReference type="Proteomes" id="UP000249008"/>
    </source>
</evidence>